<evidence type="ECO:0000313" key="1">
    <source>
        <dbReference type="EMBL" id="GGZ39049.1"/>
    </source>
</evidence>
<dbReference type="Proteomes" id="UP000662572">
    <property type="component" value="Unassembled WGS sequence"/>
</dbReference>
<name>A0A918QA94_9CAUL</name>
<accession>A0A918QA94</accession>
<protein>
    <submittedName>
        <fullName evidence="1">Uncharacterized protein</fullName>
    </submittedName>
</protein>
<dbReference type="EMBL" id="BMZB01000004">
    <property type="protein sequence ID" value="GGZ39049.1"/>
    <property type="molecule type" value="Genomic_DNA"/>
</dbReference>
<dbReference type="AlphaFoldDB" id="A0A918QA94"/>
<sequence>MPRGLTGGDAPFNYCHLKREAAAFGGSPIKASGDEKPLIVPLTSKNWRAQSGQHVINFTKGRWQERRERVPLVSTGASIRPDSPDLNR</sequence>
<reference evidence="1" key="2">
    <citation type="submission" date="2020-09" db="EMBL/GenBank/DDBJ databases">
        <authorList>
            <person name="Sun Q."/>
            <person name="Kim S."/>
        </authorList>
    </citation>
    <scope>NUCLEOTIDE SEQUENCE</scope>
    <source>
        <strain evidence="1">KCTC 32296</strain>
    </source>
</reference>
<evidence type="ECO:0000313" key="2">
    <source>
        <dbReference type="Proteomes" id="UP000662572"/>
    </source>
</evidence>
<comment type="caution">
    <text evidence="1">The sequence shown here is derived from an EMBL/GenBank/DDBJ whole genome shotgun (WGS) entry which is preliminary data.</text>
</comment>
<keyword evidence="2" id="KW-1185">Reference proteome</keyword>
<reference evidence="1" key="1">
    <citation type="journal article" date="2014" name="Int. J. Syst. Evol. Microbiol.">
        <title>Complete genome sequence of Corynebacterium casei LMG S-19264T (=DSM 44701T), isolated from a smear-ripened cheese.</title>
        <authorList>
            <consortium name="US DOE Joint Genome Institute (JGI-PGF)"/>
            <person name="Walter F."/>
            <person name="Albersmeier A."/>
            <person name="Kalinowski J."/>
            <person name="Ruckert C."/>
        </authorList>
    </citation>
    <scope>NUCLEOTIDE SEQUENCE</scope>
    <source>
        <strain evidence="1">KCTC 32296</strain>
    </source>
</reference>
<gene>
    <name evidence="1" type="ORF">GCM10011273_26800</name>
</gene>
<organism evidence="1 2">
    <name type="scientific">Asticcacaulis endophyticus</name>
    <dbReference type="NCBI Taxonomy" id="1395890"/>
    <lineage>
        <taxon>Bacteria</taxon>
        <taxon>Pseudomonadati</taxon>
        <taxon>Pseudomonadota</taxon>
        <taxon>Alphaproteobacteria</taxon>
        <taxon>Caulobacterales</taxon>
        <taxon>Caulobacteraceae</taxon>
        <taxon>Asticcacaulis</taxon>
    </lineage>
</organism>
<proteinExistence type="predicted"/>